<dbReference type="Gene3D" id="3.30.360.10">
    <property type="entry name" value="Dihydrodipicolinate Reductase, domain 2"/>
    <property type="match status" value="1"/>
</dbReference>
<proteinExistence type="predicted"/>
<name>A0A1U7CST2_9BACT</name>
<feature type="domain" description="Gfo/Idh/MocA-like oxidoreductase N-terminal" evidence="1">
    <location>
        <begin position="5"/>
        <end position="120"/>
    </location>
</feature>
<dbReference type="SUPFAM" id="SSF55347">
    <property type="entry name" value="Glyceraldehyde-3-phosphate dehydrogenase-like, C-terminal domain"/>
    <property type="match status" value="1"/>
</dbReference>
<dbReference type="Pfam" id="PF22725">
    <property type="entry name" value="GFO_IDH_MocA_C3"/>
    <property type="match status" value="1"/>
</dbReference>
<keyword evidence="3" id="KW-0560">Oxidoreductase</keyword>
<dbReference type="InterPro" id="IPR036291">
    <property type="entry name" value="NAD(P)-bd_dom_sf"/>
</dbReference>
<dbReference type="OrthoDB" id="9815825at2"/>
<dbReference type="Gene3D" id="3.40.50.720">
    <property type="entry name" value="NAD(P)-binding Rossmann-like Domain"/>
    <property type="match status" value="1"/>
</dbReference>
<evidence type="ECO:0000313" key="4">
    <source>
        <dbReference type="Proteomes" id="UP000186309"/>
    </source>
</evidence>
<dbReference type="GO" id="GO:0016491">
    <property type="term" value="F:oxidoreductase activity"/>
    <property type="evidence" value="ECO:0007669"/>
    <property type="project" value="UniProtKB-KW"/>
</dbReference>
<dbReference type="InterPro" id="IPR052515">
    <property type="entry name" value="Gfo/Idh/MocA_Oxidoreductase"/>
</dbReference>
<keyword evidence="4" id="KW-1185">Reference proteome</keyword>
<dbReference type="SUPFAM" id="SSF51735">
    <property type="entry name" value="NAD(P)-binding Rossmann-fold domains"/>
    <property type="match status" value="1"/>
</dbReference>
<dbReference type="STRING" id="1387353.BSF38_03488"/>
<dbReference type="PANTHER" id="PTHR43249">
    <property type="entry name" value="UDP-N-ACETYL-2-AMINO-2-DEOXY-D-GLUCURONATE OXIDASE"/>
    <property type="match status" value="1"/>
</dbReference>
<dbReference type="InterPro" id="IPR000683">
    <property type="entry name" value="Gfo/Idh/MocA-like_OxRdtase_N"/>
</dbReference>
<dbReference type="AlphaFoldDB" id="A0A1U7CST2"/>
<sequence length="361" mass="39076">MARVRTALVGCGKVGGIHAQALANLSESEFVAVCDSDRGRAEAFAARYGVAPFTDVAAMIEESRPQAILIGTPHPLHAAPAVVAARAGVHVLVEKPLAASLEDCDAMLAAAREGGVKLGVISQRRWYEPVRRMKQAVAEGKIGRPAIGVFTMYSWRDQAYYQSDPWRGRWDAEGGGVLMNQSPHMLDLLTWLMDDEVEEVCGFAANVNHPYVEVEDTAVAVLMFRRGGLGSIVSSLAQKPGIHAKIHLHGDSGASIGVETDRGATFIAGVTPIAEPPLNDLWTVPGEEDRLAAFQAEDRARFASLDAVTHYHQLQIHDFLDAILSDRPPAVTGEAGRRVVALVQAIYQSSRERRLIKMTDV</sequence>
<dbReference type="KEGG" id="pbor:BSF38_03488"/>
<evidence type="ECO:0000313" key="3">
    <source>
        <dbReference type="EMBL" id="APW61956.1"/>
    </source>
</evidence>
<dbReference type="EMBL" id="CP019082">
    <property type="protein sequence ID" value="APW61956.1"/>
    <property type="molecule type" value="Genomic_DNA"/>
</dbReference>
<feature type="domain" description="GFO/IDH/MocA-like oxidoreductase" evidence="2">
    <location>
        <begin position="130"/>
        <end position="254"/>
    </location>
</feature>
<dbReference type="Pfam" id="PF01408">
    <property type="entry name" value="GFO_IDH_MocA"/>
    <property type="match status" value="1"/>
</dbReference>
<dbReference type="Proteomes" id="UP000186309">
    <property type="component" value="Chromosome"/>
</dbReference>
<dbReference type="PANTHER" id="PTHR43249:SF1">
    <property type="entry name" value="D-GLUCOSIDE 3-DEHYDROGENASE"/>
    <property type="match status" value="1"/>
</dbReference>
<dbReference type="GO" id="GO:0000166">
    <property type="term" value="F:nucleotide binding"/>
    <property type="evidence" value="ECO:0007669"/>
    <property type="project" value="InterPro"/>
</dbReference>
<accession>A0A1U7CST2</accession>
<protein>
    <submittedName>
        <fullName evidence="3">Uncharacterized protein</fullName>
    </submittedName>
</protein>
<dbReference type="InterPro" id="IPR055170">
    <property type="entry name" value="GFO_IDH_MocA-like_dom"/>
</dbReference>
<reference evidence="4" key="1">
    <citation type="submission" date="2016-12" db="EMBL/GenBank/DDBJ databases">
        <title>Comparative genomics of four Isosphaeraceae planctomycetes: a common pool of plasmids and glycoside hydrolase genes.</title>
        <authorList>
            <person name="Ivanova A."/>
        </authorList>
    </citation>
    <scope>NUCLEOTIDE SEQUENCE [LARGE SCALE GENOMIC DNA]</scope>
    <source>
        <strain evidence="4">PX4</strain>
    </source>
</reference>
<organism evidence="3 4">
    <name type="scientific">Paludisphaera borealis</name>
    <dbReference type="NCBI Taxonomy" id="1387353"/>
    <lineage>
        <taxon>Bacteria</taxon>
        <taxon>Pseudomonadati</taxon>
        <taxon>Planctomycetota</taxon>
        <taxon>Planctomycetia</taxon>
        <taxon>Isosphaerales</taxon>
        <taxon>Isosphaeraceae</taxon>
        <taxon>Paludisphaera</taxon>
    </lineage>
</organism>
<gene>
    <name evidence="3" type="primary">gfo_6</name>
    <name evidence="3" type="ORF">BSF38_03488</name>
</gene>
<evidence type="ECO:0000259" key="2">
    <source>
        <dbReference type="Pfam" id="PF22725"/>
    </source>
</evidence>
<evidence type="ECO:0000259" key="1">
    <source>
        <dbReference type="Pfam" id="PF01408"/>
    </source>
</evidence>
<dbReference type="RefSeq" id="WP_076347699.1">
    <property type="nucleotide sequence ID" value="NZ_CP019082.1"/>
</dbReference>